<proteinExistence type="predicted"/>
<comment type="caution">
    <text evidence="2">The sequence shown here is derived from an EMBL/GenBank/DDBJ whole genome shotgun (WGS) entry which is preliminary data.</text>
</comment>
<reference evidence="2 3" key="1">
    <citation type="journal article" date="2019" name="Sci. Rep.">
        <title>Orb-weaving spider Araneus ventricosus genome elucidates the spidroin gene catalogue.</title>
        <authorList>
            <person name="Kono N."/>
            <person name="Nakamura H."/>
            <person name="Ohtoshi R."/>
            <person name="Moran D.A.P."/>
            <person name="Shinohara A."/>
            <person name="Yoshida Y."/>
            <person name="Fujiwara M."/>
            <person name="Mori M."/>
            <person name="Tomita M."/>
            <person name="Arakawa K."/>
        </authorList>
    </citation>
    <scope>NUCLEOTIDE SEQUENCE [LARGE SCALE GENOMIC DNA]</scope>
</reference>
<dbReference type="InterPro" id="IPR036397">
    <property type="entry name" value="RNaseH_sf"/>
</dbReference>
<accession>A0A4Y2E4F8</accession>
<name>A0A4Y2E4F8_ARAVE</name>
<dbReference type="EMBL" id="BGPR01000503">
    <property type="protein sequence ID" value="GBM23791.1"/>
    <property type="molecule type" value="Genomic_DNA"/>
</dbReference>
<evidence type="ECO:0000313" key="3">
    <source>
        <dbReference type="Proteomes" id="UP000499080"/>
    </source>
</evidence>
<dbReference type="GO" id="GO:0015074">
    <property type="term" value="P:DNA integration"/>
    <property type="evidence" value="ECO:0007669"/>
    <property type="project" value="InterPro"/>
</dbReference>
<organism evidence="2 3">
    <name type="scientific">Araneus ventricosus</name>
    <name type="common">Orbweaver spider</name>
    <name type="synonym">Epeira ventricosa</name>
    <dbReference type="NCBI Taxonomy" id="182803"/>
    <lineage>
        <taxon>Eukaryota</taxon>
        <taxon>Metazoa</taxon>
        <taxon>Ecdysozoa</taxon>
        <taxon>Arthropoda</taxon>
        <taxon>Chelicerata</taxon>
        <taxon>Arachnida</taxon>
        <taxon>Araneae</taxon>
        <taxon>Araneomorphae</taxon>
        <taxon>Entelegynae</taxon>
        <taxon>Araneoidea</taxon>
        <taxon>Araneidae</taxon>
        <taxon>Araneus</taxon>
    </lineage>
</organism>
<keyword evidence="3" id="KW-1185">Reference proteome</keyword>
<sequence>MGNLASDRITPSRPFSKVVMGFAGRFLTKPNLPRNKARLKSYICFIVCKCIKAVHLEAVSDLSSQALLEALRRFISRRGCPSDIYYDNGKNFTGLANELKALFDILKSTPVQEYVASQFIRWHFIPPYSPHFGGTLEAVVKQIKNQLLRAFRAAVLNFEEFSKLL</sequence>
<dbReference type="PANTHER" id="PTHR47331">
    <property type="entry name" value="PHD-TYPE DOMAIN-CONTAINING PROTEIN"/>
    <property type="match status" value="1"/>
</dbReference>
<dbReference type="Gene3D" id="3.30.420.10">
    <property type="entry name" value="Ribonuclease H-like superfamily/Ribonuclease H"/>
    <property type="match status" value="1"/>
</dbReference>
<dbReference type="InterPro" id="IPR001584">
    <property type="entry name" value="Integrase_cat-core"/>
</dbReference>
<evidence type="ECO:0000259" key="1">
    <source>
        <dbReference type="PROSITE" id="PS50994"/>
    </source>
</evidence>
<dbReference type="Proteomes" id="UP000499080">
    <property type="component" value="Unassembled WGS sequence"/>
</dbReference>
<dbReference type="GO" id="GO:0003676">
    <property type="term" value="F:nucleic acid binding"/>
    <property type="evidence" value="ECO:0007669"/>
    <property type="project" value="InterPro"/>
</dbReference>
<dbReference type="AlphaFoldDB" id="A0A4Y2E4F8"/>
<protein>
    <recommendedName>
        <fullName evidence="1">Integrase catalytic domain-containing protein</fullName>
    </recommendedName>
</protein>
<dbReference type="InterPro" id="IPR012337">
    <property type="entry name" value="RNaseH-like_sf"/>
</dbReference>
<feature type="domain" description="Integrase catalytic" evidence="1">
    <location>
        <begin position="10"/>
        <end position="165"/>
    </location>
</feature>
<dbReference type="PROSITE" id="PS50994">
    <property type="entry name" value="INTEGRASE"/>
    <property type="match status" value="1"/>
</dbReference>
<dbReference type="OrthoDB" id="5984724at2759"/>
<evidence type="ECO:0000313" key="2">
    <source>
        <dbReference type="EMBL" id="GBM23791.1"/>
    </source>
</evidence>
<gene>
    <name evidence="2" type="ORF">AVEN_271145_1</name>
</gene>
<dbReference type="SUPFAM" id="SSF53098">
    <property type="entry name" value="Ribonuclease H-like"/>
    <property type="match status" value="1"/>
</dbReference>